<feature type="transmembrane region" description="Helical" evidence="1">
    <location>
        <begin position="50"/>
        <end position="72"/>
    </location>
</feature>
<keyword evidence="1" id="KW-0472">Membrane</keyword>
<gene>
    <name evidence="2" type="ORF">ABJI51_13915</name>
</gene>
<proteinExistence type="predicted"/>
<name>A0ABV0LD07_9PSEU</name>
<organism evidence="2 3">
    <name type="scientific">Amycolatopsis melonis</name>
    <dbReference type="NCBI Taxonomy" id="3156488"/>
    <lineage>
        <taxon>Bacteria</taxon>
        <taxon>Bacillati</taxon>
        <taxon>Actinomycetota</taxon>
        <taxon>Actinomycetes</taxon>
        <taxon>Pseudonocardiales</taxon>
        <taxon>Pseudonocardiaceae</taxon>
        <taxon>Amycolatopsis</taxon>
    </lineage>
</organism>
<feature type="transmembrane region" description="Helical" evidence="1">
    <location>
        <begin position="84"/>
        <end position="103"/>
    </location>
</feature>
<comment type="caution">
    <text evidence="2">The sequence shown here is derived from an EMBL/GenBank/DDBJ whole genome shotgun (WGS) entry which is preliminary data.</text>
</comment>
<protein>
    <submittedName>
        <fullName evidence="2">DUF4383 domain-containing protein</fullName>
    </submittedName>
</protein>
<dbReference type="Proteomes" id="UP001440984">
    <property type="component" value="Unassembled WGS sequence"/>
</dbReference>
<feature type="transmembrane region" description="Helical" evidence="1">
    <location>
        <begin position="115"/>
        <end position="138"/>
    </location>
</feature>
<dbReference type="EMBL" id="JBDZYD010000004">
    <property type="protein sequence ID" value="MEQ0560180.1"/>
    <property type="molecule type" value="Genomic_DNA"/>
</dbReference>
<evidence type="ECO:0000313" key="3">
    <source>
        <dbReference type="Proteomes" id="UP001440984"/>
    </source>
</evidence>
<accession>A0ABV0LD07</accession>
<dbReference type="Pfam" id="PF14325">
    <property type="entry name" value="DUF4383"/>
    <property type="match status" value="1"/>
</dbReference>
<evidence type="ECO:0000313" key="2">
    <source>
        <dbReference type="EMBL" id="MEQ0560180.1"/>
    </source>
</evidence>
<dbReference type="RefSeq" id="WP_348950820.1">
    <property type="nucleotide sequence ID" value="NZ_JBDZYD010000004.1"/>
</dbReference>
<keyword evidence="1" id="KW-0812">Transmembrane</keyword>
<keyword evidence="1" id="KW-1133">Transmembrane helix</keyword>
<reference evidence="2 3" key="1">
    <citation type="submission" date="2024-05" db="EMBL/GenBank/DDBJ databases">
        <authorList>
            <person name="Zhao H."/>
            <person name="Xu Y."/>
            <person name="Lin S."/>
            <person name="Spain J.C."/>
            <person name="Zhou N.-Y."/>
        </authorList>
    </citation>
    <scope>NUCLEOTIDE SEQUENCE [LARGE SCALE GENOMIC DNA]</scope>
    <source>
        <strain evidence="2 3">NEAU-NG30</strain>
    </source>
</reference>
<keyword evidence="3" id="KW-1185">Reference proteome</keyword>
<evidence type="ECO:0000256" key="1">
    <source>
        <dbReference type="SAM" id="Phobius"/>
    </source>
</evidence>
<sequence length="151" mass="15550">MARTHPAARRPKPGPAPVQGMGMLIGLLFLVLGALELMPGVTVGDGPRQLFGVFAVSGAWTLAHLLTGAGAVFCTRSARLASRFLLVAGTGYALLGIAGTLPLPAAFDDTLPMNTAGICLALALGTAMIILGAGWLRLGRKRRHRGRPAGT</sequence>
<feature type="transmembrane region" description="Helical" evidence="1">
    <location>
        <begin position="21"/>
        <end position="38"/>
    </location>
</feature>